<keyword evidence="13 14" id="KW-0472">Membrane</keyword>
<evidence type="ECO:0000256" key="8">
    <source>
        <dbReference type="ARBA" id="ARBA00022741"/>
    </source>
</evidence>
<dbReference type="PANTHER" id="PTHR42713">
    <property type="entry name" value="HISTIDINE KINASE-RELATED"/>
    <property type="match status" value="1"/>
</dbReference>
<dbReference type="InterPro" id="IPR033479">
    <property type="entry name" value="dCache_1"/>
</dbReference>
<evidence type="ECO:0000256" key="10">
    <source>
        <dbReference type="ARBA" id="ARBA00022840"/>
    </source>
</evidence>
<dbReference type="CDD" id="cd12912">
    <property type="entry name" value="PDC2_MCP_like"/>
    <property type="match status" value="1"/>
</dbReference>
<gene>
    <name evidence="17" type="ORF">PBAT_03975</name>
</gene>
<keyword evidence="12" id="KW-0902">Two-component regulatory system</keyword>
<keyword evidence="10" id="KW-0067">ATP-binding</keyword>
<evidence type="ECO:0000256" key="6">
    <source>
        <dbReference type="ARBA" id="ARBA00022679"/>
    </source>
</evidence>
<evidence type="ECO:0000256" key="7">
    <source>
        <dbReference type="ARBA" id="ARBA00022692"/>
    </source>
</evidence>
<evidence type="ECO:0000256" key="4">
    <source>
        <dbReference type="ARBA" id="ARBA00022475"/>
    </source>
</evidence>
<evidence type="ECO:0000256" key="3">
    <source>
        <dbReference type="ARBA" id="ARBA00012438"/>
    </source>
</evidence>
<dbReference type="GO" id="GO:0005524">
    <property type="term" value="F:ATP binding"/>
    <property type="evidence" value="ECO:0007669"/>
    <property type="project" value="UniProtKB-KW"/>
</dbReference>
<dbReference type="SMART" id="SM00304">
    <property type="entry name" value="HAMP"/>
    <property type="match status" value="1"/>
</dbReference>
<protein>
    <recommendedName>
        <fullName evidence="3">histidine kinase</fullName>
        <ecNumber evidence="3">2.7.13.3</ecNumber>
    </recommendedName>
</protein>
<dbReference type="Pfam" id="PF06580">
    <property type="entry name" value="His_kinase"/>
    <property type="match status" value="1"/>
</dbReference>
<feature type="domain" description="HAMP" evidence="16">
    <location>
        <begin position="326"/>
        <end position="378"/>
    </location>
</feature>
<comment type="caution">
    <text evidence="17">The sequence shown here is derived from an EMBL/GenBank/DDBJ whole genome shotgun (WGS) entry which is preliminary data.</text>
</comment>
<comment type="catalytic activity">
    <reaction evidence="1">
        <text>ATP + protein L-histidine = ADP + protein N-phospho-L-histidine.</text>
        <dbReference type="EC" id="2.7.13.3"/>
    </reaction>
</comment>
<dbReference type="InterPro" id="IPR010559">
    <property type="entry name" value="Sig_transdc_His_kin_internal"/>
</dbReference>
<keyword evidence="6" id="KW-0808">Transferase</keyword>
<dbReference type="InterPro" id="IPR051552">
    <property type="entry name" value="HptR"/>
</dbReference>
<dbReference type="InterPro" id="IPR005467">
    <property type="entry name" value="His_kinase_dom"/>
</dbReference>
<accession>A0A168QPN7</accession>
<dbReference type="SUPFAM" id="SSF158472">
    <property type="entry name" value="HAMP domain-like"/>
    <property type="match status" value="1"/>
</dbReference>
<feature type="domain" description="Histidine kinase" evidence="15">
    <location>
        <begin position="485"/>
        <end position="601"/>
    </location>
</feature>
<dbReference type="Pfam" id="PF02743">
    <property type="entry name" value="dCache_1"/>
    <property type="match status" value="1"/>
</dbReference>
<dbReference type="AlphaFoldDB" id="A0A168QPN7"/>
<evidence type="ECO:0000259" key="16">
    <source>
        <dbReference type="PROSITE" id="PS50885"/>
    </source>
</evidence>
<keyword evidence="5" id="KW-0597">Phosphoprotein</keyword>
<evidence type="ECO:0000313" key="17">
    <source>
        <dbReference type="EMBL" id="OAB48039.1"/>
    </source>
</evidence>
<dbReference type="PANTHER" id="PTHR42713:SF2">
    <property type="entry name" value="TWO-COMPONENT SENSOR KINASE YESM"/>
    <property type="match status" value="1"/>
</dbReference>
<dbReference type="SUPFAM" id="SSF55874">
    <property type="entry name" value="ATPase domain of HSP90 chaperone/DNA topoisomerase II/histidine kinase"/>
    <property type="match status" value="1"/>
</dbReference>
<dbReference type="CDD" id="cd06225">
    <property type="entry name" value="HAMP"/>
    <property type="match status" value="1"/>
</dbReference>
<keyword evidence="18" id="KW-1185">Reference proteome</keyword>
<evidence type="ECO:0000256" key="14">
    <source>
        <dbReference type="SAM" id="Phobius"/>
    </source>
</evidence>
<dbReference type="Gene3D" id="3.30.565.10">
    <property type="entry name" value="Histidine kinase-like ATPase, C-terminal domain"/>
    <property type="match status" value="1"/>
</dbReference>
<name>A0A168QPN7_9BACL</name>
<evidence type="ECO:0000256" key="1">
    <source>
        <dbReference type="ARBA" id="ARBA00000085"/>
    </source>
</evidence>
<dbReference type="GO" id="GO:0000155">
    <property type="term" value="F:phosphorelay sensor kinase activity"/>
    <property type="evidence" value="ECO:0007669"/>
    <property type="project" value="InterPro"/>
</dbReference>
<dbReference type="InterPro" id="IPR003660">
    <property type="entry name" value="HAMP_dom"/>
</dbReference>
<proteinExistence type="predicted"/>
<dbReference type="Pfam" id="PF00672">
    <property type="entry name" value="HAMP"/>
    <property type="match status" value="1"/>
</dbReference>
<dbReference type="EMBL" id="LVJI01000002">
    <property type="protein sequence ID" value="OAB48039.1"/>
    <property type="molecule type" value="Genomic_DNA"/>
</dbReference>
<dbReference type="InterPro" id="IPR003594">
    <property type="entry name" value="HATPase_dom"/>
</dbReference>
<dbReference type="PROSITE" id="PS50885">
    <property type="entry name" value="HAMP"/>
    <property type="match status" value="1"/>
</dbReference>
<comment type="subcellular location">
    <subcellularLocation>
        <location evidence="2">Cell membrane</location>
        <topology evidence="2">Multi-pass membrane protein</topology>
    </subcellularLocation>
</comment>
<reference evidence="17 18" key="1">
    <citation type="submission" date="2016-03" db="EMBL/GenBank/DDBJ databases">
        <title>Draft genome sequence of Paenibacillus antarcticus CECT 5836.</title>
        <authorList>
            <person name="Shin S.-K."/>
            <person name="Yi H."/>
        </authorList>
    </citation>
    <scope>NUCLEOTIDE SEQUENCE [LARGE SCALE GENOMIC DNA]</scope>
    <source>
        <strain evidence="17 18">CECT 5836</strain>
    </source>
</reference>
<evidence type="ECO:0000259" key="15">
    <source>
        <dbReference type="PROSITE" id="PS50109"/>
    </source>
</evidence>
<dbReference type="OrthoDB" id="9776552at2"/>
<dbReference type="Pfam" id="PF02518">
    <property type="entry name" value="HATPase_c"/>
    <property type="match status" value="1"/>
</dbReference>
<evidence type="ECO:0000256" key="2">
    <source>
        <dbReference type="ARBA" id="ARBA00004651"/>
    </source>
</evidence>
<dbReference type="Proteomes" id="UP000077355">
    <property type="component" value="Unassembled WGS sequence"/>
</dbReference>
<dbReference type="RefSeq" id="WP_068646788.1">
    <property type="nucleotide sequence ID" value="NZ_CP043611.1"/>
</dbReference>
<evidence type="ECO:0000256" key="11">
    <source>
        <dbReference type="ARBA" id="ARBA00022989"/>
    </source>
</evidence>
<evidence type="ECO:0000256" key="12">
    <source>
        <dbReference type="ARBA" id="ARBA00023012"/>
    </source>
</evidence>
<keyword evidence="9 17" id="KW-0418">Kinase</keyword>
<dbReference type="PROSITE" id="PS50109">
    <property type="entry name" value="HIS_KIN"/>
    <property type="match status" value="1"/>
</dbReference>
<keyword evidence="4" id="KW-1003">Cell membrane</keyword>
<evidence type="ECO:0000256" key="5">
    <source>
        <dbReference type="ARBA" id="ARBA00022553"/>
    </source>
</evidence>
<keyword evidence="8" id="KW-0547">Nucleotide-binding</keyword>
<keyword evidence="7 14" id="KW-0812">Transmembrane</keyword>
<evidence type="ECO:0000256" key="13">
    <source>
        <dbReference type="ARBA" id="ARBA00023136"/>
    </source>
</evidence>
<dbReference type="Gene3D" id="3.30.450.20">
    <property type="entry name" value="PAS domain"/>
    <property type="match status" value="1"/>
</dbReference>
<dbReference type="EC" id="2.7.13.3" evidence="3"/>
<organism evidence="17 18">
    <name type="scientific">Paenibacillus antarcticus</name>
    <dbReference type="NCBI Taxonomy" id="253703"/>
    <lineage>
        <taxon>Bacteria</taxon>
        <taxon>Bacillati</taxon>
        <taxon>Bacillota</taxon>
        <taxon>Bacilli</taxon>
        <taxon>Bacillales</taxon>
        <taxon>Paenibacillaceae</taxon>
        <taxon>Paenibacillus</taxon>
    </lineage>
</organism>
<dbReference type="SMART" id="SM00387">
    <property type="entry name" value="HATPase_c"/>
    <property type="match status" value="1"/>
</dbReference>
<evidence type="ECO:0000256" key="9">
    <source>
        <dbReference type="ARBA" id="ARBA00022777"/>
    </source>
</evidence>
<dbReference type="InterPro" id="IPR036890">
    <property type="entry name" value="HATPase_C_sf"/>
</dbReference>
<dbReference type="GO" id="GO:0005886">
    <property type="term" value="C:plasma membrane"/>
    <property type="evidence" value="ECO:0007669"/>
    <property type="project" value="UniProtKB-SubCell"/>
</dbReference>
<sequence>MRLLQWITSSLRAKLLTLFVILTSVPLIAVGSVSYQKSFNTVSSHSKTATLMVADQLGRDIDILFQDVGKLLEMSNNPTVHHFLYSQTETYEDAKEILTTFDLYRETYKFENVLNISMVNLYGKGISEQVGVFQLDVNPLRNPHFTWLLKHPDQVLNISPSDADQLDRLDGFQYKQPNVISIMAAVKQQVTHEVIGFIVIDLDDSVVEQFIDNTAIGQTGFFSVMDEQGNPIFVPSQLNKQKQAIQLQPTELTNQLIHKRGSFVDTSQGKPKFIVYTKSEETGWTIVGSAPLQEIVEEANEIRQVIIISVVLSILFTITLYFFMTRWLIRPVHLLKKQMRQAASGFLEAKVKTTGQDEIADLGKSFNTMLQQIKMLLEKGIHEQEQIKKAELRTLQAQINPHFLYNTLDSIVWMAEANKNTQVIQLVQALSRFFRISLSKGRDWISLKDELEHVQNYLIIQQMRYRDILDYEIDVHPSLLNTPILKMTLQPIVENALYHGIKNKRRKGLIRISAQAERDGVFTLVVEDDGIGITSERMEQIQQRLNMASSQELTEDNTIIGFGLYNVHQRVRLYYGSNYGVTIESVELQGTHISIHIPIERRDHL</sequence>
<dbReference type="Gene3D" id="6.10.340.10">
    <property type="match status" value="1"/>
</dbReference>
<keyword evidence="11 14" id="KW-1133">Transmembrane helix</keyword>
<evidence type="ECO:0000313" key="18">
    <source>
        <dbReference type="Proteomes" id="UP000077355"/>
    </source>
</evidence>
<feature type="transmembrane region" description="Helical" evidence="14">
    <location>
        <begin position="305"/>
        <end position="329"/>
    </location>
</feature>